<dbReference type="OrthoDB" id="4871934at2"/>
<proteinExistence type="predicted"/>
<keyword evidence="3" id="KW-1185">Reference proteome</keyword>
<evidence type="ECO:0000313" key="2">
    <source>
        <dbReference type="EMBL" id="PPB49558.1"/>
    </source>
</evidence>
<evidence type="ECO:0000259" key="1">
    <source>
        <dbReference type="Pfam" id="PF18899"/>
    </source>
</evidence>
<dbReference type="RefSeq" id="WP_104121044.1">
    <property type="nucleotide sequence ID" value="NZ_PRKW01000003.1"/>
</dbReference>
<protein>
    <recommendedName>
        <fullName evidence="1">DUF5655 domain-containing protein</fullName>
    </recommendedName>
</protein>
<name>A0A2S5IYB1_9MICC</name>
<comment type="caution">
    <text evidence="2">The sequence shown here is derived from an EMBL/GenBank/DDBJ whole genome shotgun (WGS) entry which is preliminary data.</text>
</comment>
<evidence type="ECO:0000313" key="3">
    <source>
        <dbReference type="Proteomes" id="UP000239297"/>
    </source>
</evidence>
<reference evidence="2 3" key="1">
    <citation type="journal article" date="2014" name="Int. J. Syst. Evol. Microbiol.">
        <title>Arthrobacter pityocampae sp. nov., isolated from Thaumetopoea pityocampa (Lep., Thaumetopoeidae).</title>
        <authorList>
            <person name="Ince I.A."/>
            <person name="Demirbag Z."/>
            <person name="Kati H."/>
        </authorList>
    </citation>
    <scope>NUCLEOTIDE SEQUENCE [LARGE SCALE GENOMIC DNA]</scope>
    <source>
        <strain evidence="2 3">Tp2</strain>
    </source>
</reference>
<gene>
    <name evidence="2" type="ORF">C4K88_07670</name>
</gene>
<dbReference type="InterPro" id="IPR043714">
    <property type="entry name" value="DUF5655"/>
</dbReference>
<organism evidence="2 3">
    <name type="scientific">Arthrobacter pityocampae</name>
    <dbReference type="NCBI Taxonomy" id="547334"/>
    <lineage>
        <taxon>Bacteria</taxon>
        <taxon>Bacillati</taxon>
        <taxon>Actinomycetota</taxon>
        <taxon>Actinomycetes</taxon>
        <taxon>Micrococcales</taxon>
        <taxon>Micrococcaceae</taxon>
        <taxon>Arthrobacter</taxon>
    </lineage>
</organism>
<dbReference type="EMBL" id="PRKW01000003">
    <property type="protein sequence ID" value="PPB49558.1"/>
    <property type="molecule type" value="Genomic_DNA"/>
</dbReference>
<dbReference type="Proteomes" id="UP000239297">
    <property type="component" value="Unassembled WGS sequence"/>
</dbReference>
<feature type="domain" description="DUF5655" evidence="1">
    <location>
        <begin position="12"/>
        <end position="120"/>
    </location>
</feature>
<dbReference type="AlphaFoldDB" id="A0A2S5IYB1"/>
<sequence>MDDGRGLSPEDIFAGFPEGVAICRAVQDAVSRLGGASVTATKSQIAFRRRRVFAYLWRPGQYISSDVPAVLSIALPRRTESARFKEVAHPSATVWMHHLELHTPDELDAQVLGWLADAYANAG</sequence>
<accession>A0A2S5IYB1</accession>
<dbReference type="Pfam" id="PF18899">
    <property type="entry name" value="DUF5655"/>
    <property type="match status" value="1"/>
</dbReference>